<proteinExistence type="inferred from homology"/>
<evidence type="ECO:0000256" key="3">
    <source>
        <dbReference type="ARBA" id="ARBA00023002"/>
    </source>
</evidence>
<evidence type="ECO:0000259" key="7">
    <source>
        <dbReference type="Pfam" id="PF13462"/>
    </source>
</evidence>
<evidence type="ECO:0000256" key="6">
    <source>
        <dbReference type="SAM" id="Phobius"/>
    </source>
</evidence>
<comment type="similarity">
    <text evidence="1">Belongs to the thioredoxin family. DsbA subfamily.</text>
</comment>
<dbReference type="PANTHER" id="PTHR13887:SF14">
    <property type="entry name" value="DISULFIDE BOND FORMATION PROTEIN D"/>
    <property type="match status" value="1"/>
</dbReference>
<accession>A0ABV7CVZ7</accession>
<keyword evidence="5" id="KW-0676">Redox-active center</keyword>
<keyword evidence="4" id="KW-1015">Disulfide bond</keyword>
<dbReference type="RefSeq" id="WP_390271841.1">
    <property type="nucleotide sequence ID" value="NZ_JBHRSA010000041.1"/>
</dbReference>
<keyword evidence="6" id="KW-0472">Membrane</keyword>
<dbReference type="SUPFAM" id="SSF52833">
    <property type="entry name" value="Thioredoxin-like"/>
    <property type="match status" value="1"/>
</dbReference>
<gene>
    <name evidence="8" type="ORF">ACFOGI_09730</name>
</gene>
<reference evidence="9" key="1">
    <citation type="journal article" date="2019" name="Int. J. Syst. Evol. Microbiol.">
        <title>The Global Catalogue of Microorganisms (GCM) 10K type strain sequencing project: providing services to taxonomists for standard genome sequencing and annotation.</title>
        <authorList>
            <consortium name="The Broad Institute Genomics Platform"/>
            <consortium name="The Broad Institute Genome Sequencing Center for Infectious Disease"/>
            <person name="Wu L."/>
            <person name="Ma J."/>
        </authorList>
    </citation>
    <scope>NUCLEOTIDE SEQUENCE [LARGE SCALE GENOMIC DNA]</scope>
    <source>
        <strain evidence="9">KCTC 13128</strain>
    </source>
</reference>
<feature type="transmembrane region" description="Helical" evidence="6">
    <location>
        <begin position="7"/>
        <end position="28"/>
    </location>
</feature>
<dbReference type="Pfam" id="PF13462">
    <property type="entry name" value="Thioredoxin_4"/>
    <property type="match status" value="1"/>
</dbReference>
<evidence type="ECO:0000313" key="9">
    <source>
        <dbReference type="Proteomes" id="UP001595279"/>
    </source>
</evidence>
<keyword evidence="3" id="KW-0560">Oxidoreductase</keyword>
<dbReference type="InterPro" id="IPR012336">
    <property type="entry name" value="Thioredoxin-like_fold"/>
</dbReference>
<keyword evidence="6" id="KW-0812">Transmembrane</keyword>
<keyword evidence="2" id="KW-0732">Signal</keyword>
<organism evidence="8 9">
    <name type="scientific">Virgibacillus xinjiangensis</name>
    <dbReference type="NCBI Taxonomy" id="393090"/>
    <lineage>
        <taxon>Bacteria</taxon>
        <taxon>Bacillati</taxon>
        <taxon>Bacillota</taxon>
        <taxon>Bacilli</taxon>
        <taxon>Bacillales</taxon>
        <taxon>Bacillaceae</taxon>
        <taxon>Virgibacillus</taxon>
    </lineage>
</organism>
<name>A0ABV7CVZ7_9BACI</name>
<keyword evidence="6" id="KW-1133">Transmembrane helix</keyword>
<dbReference type="Gene3D" id="3.40.30.10">
    <property type="entry name" value="Glutaredoxin"/>
    <property type="match status" value="1"/>
</dbReference>
<feature type="domain" description="Thioredoxin-like fold" evidence="7">
    <location>
        <begin position="48"/>
        <end position="217"/>
    </location>
</feature>
<dbReference type="Proteomes" id="UP001595279">
    <property type="component" value="Unassembled WGS sequence"/>
</dbReference>
<sequence length="225" mass="25298">MKDKNSTLKIAVIITIVVFGLIAALVVLNNNQTTDQIESTGEQPPIEGQPTMGEADAPVSVVEFGDFKCPSCKAWGEMIYPQLLNDYVDTGKIQFSYINTLFHGEESRLAALAAESVYSQNSDAYWDFQKALYDEQPDAHDMEWVTEEKILEVAGKISGIGTDQLATDLEEKTFMEEVNEDEELVSEFNVQFTPSIMINDIMVEDPFDYEAITDLIDQELERTEE</sequence>
<dbReference type="InterPro" id="IPR036249">
    <property type="entry name" value="Thioredoxin-like_sf"/>
</dbReference>
<evidence type="ECO:0000256" key="2">
    <source>
        <dbReference type="ARBA" id="ARBA00022729"/>
    </source>
</evidence>
<dbReference type="EMBL" id="JBHRSA010000041">
    <property type="protein sequence ID" value="MFC3040524.1"/>
    <property type="molecule type" value="Genomic_DNA"/>
</dbReference>
<evidence type="ECO:0000256" key="1">
    <source>
        <dbReference type="ARBA" id="ARBA00005791"/>
    </source>
</evidence>
<comment type="caution">
    <text evidence="8">The sequence shown here is derived from an EMBL/GenBank/DDBJ whole genome shotgun (WGS) entry which is preliminary data.</text>
</comment>
<evidence type="ECO:0000256" key="4">
    <source>
        <dbReference type="ARBA" id="ARBA00023157"/>
    </source>
</evidence>
<dbReference type="PANTHER" id="PTHR13887">
    <property type="entry name" value="GLUTATHIONE S-TRANSFERASE KAPPA"/>
    <property type="match status" value="1"/>
</dbReference>
<protein>
    <submittedName>
        <fullName evidence="8">DsbA family protein</fullName>
    </submittedName>
</protein>
<keyword evidence="9" id="KW-1185">Reference proteome</keyword>
<evidence type="ECO:0000313" key="8">
    <source>
        <dbReference type="EMBL" id="MFC3040524.1"/>
    </source>
</evidence>
<evidence type="ECO:0000256" key="5">
    <source>
        <dbReference type="ARBA" id="ARBA00023284"/>
    </source>
</evidence>